<feature type="compositionally biased region" description="Basic and acidic residues" evidence="1">
    <location>
        <begin position="497"/>
        <end position="515"/>
    </location>
</feature>
<gene>
    <name evidence="4" type="ORF">Q3C12_32995</name>
</gene>
<keyword evidence="2" id="KW-1133">Transmembrane helix</keyword>
<feature type="compositionally biased region" description="Basic and acidic residues" evidence="1">
    <location>
        <begin position="802"/>
        <end position="816"/>
    </location>
</feature>
<keyword evidence="4" id="KW-0614">Plasmid</keyword>
<feature type="transmembrane region" description="Helical" evidence="2">
    <location>
        <begin position="342"/>
        <end position="366"/>
    </location>
</feature>
<keyword evidence="3" id="KW-0732">Signal</keyword>
<keyword evidence="5" id="KW-1185">Reference proteome</keyword>
<feature type="transmembrane region" description="Helical" evidence="2">
    <location>
        <begin position="313"/>
        <end position="336"/>
    </location>
</feature>
<evidence type="ECO:0000256" key="3">
    <source>
        <dbReference type="SAM" id="SignalP"/>
    </source>
</evidence>
<feature type="region of interest" description="Disordered" evidence="1">
    <location>
        <begin position="846"/>
        <end position="870"/>
    </location>
</feature>
<keyword evidence="2" id="KW-0812">Transmembrane</keyword>
<protein>
    <submittedName>
        <fullName evidence="4">Uncharacterized protein</fullName>
    </submittedName>
</protein>
<accession>A0ABT8VLH3</accession>
<dbReference type="NCBIfam" id="NF046089">
    <property type="entry name" value="CD3337_EF1877"/>
    <property type="match status" value="1"/>
</dbReference>
<feature type="region of interest" description="Disordered" evidence="1">
    <location>
        <begin position="666"/>
        <end position="685"/>
    </location>
</feature>
<dbReference type="Proteomes" id="UP001168883">
    <property type="component" value="Unassembled WGS sequence"/>
</dbReference>
<feature type="transmembrane region" description="Helical" evidence="2">
    <location>
        <begin position="105"/>
        <end position="125"/>
    </location>
</feature>
<feature type="region of interest" description="Disordered" evidence="1">
    <location>
        <begin position="794"/>
        <end position="819"/>
    </location>
</feature>
<feature type="transmembrane region" description="Helical" evidence="2">
    <location>
        <begin position="190"/>
        <end position="207"/>
    </location>
</feature>
<geneLocation type="plasmid" evidence="4">
    <name>pLPM_part_1</name>
</geneLocation>
<evidence type="ECO:0000256" key="2">
    <source>
        <dbReference type="SAM" id="Phobius"/>
    </source>
</evidence>
<proteinExistence type="predicted"/>
<evidence type="ECO:0000313" key="4">
    <source>
        <dbReference type="EMBL" id="MDO3681816.1"/>
    </source>
</evidence>
<feature type="signal peptide" evidence="3">
    <location>
        <begin position="1"/>
        <end position="24"/>
    </location>
</feature>
<feature type="chain" id="PRO_5046431108" evidence="3">
    <location>
        <begin position="25"/>
        <end position="870"/>
    </location>
</feature>
<sequence length="870" mass="94492">MKRLRLFLLSFLLFVLLPVTVAGAASGNTGTGISDHLFDTKHEVTSDGSKAYYQIDVTSKLPGEDEDDGIFKNAFKTVGSWISGDAIKDTVLAQFYEGMNFVVNIMFKVNVYMTNMMLTVLNYAYHFDVINRIIEKIEGVIQKITGISNLHFEQVGLYGNFLIAIGVSVGLVFIWNYFFKHAQLEATGNVVKSVLILTVSLFFFSNYGTVLKGANNITTELTGHVIGASSGLFEGKGGDSTRGLGENMWNLFVHRPYLYMQYGNDNESAVGQDRVNALLKLPPGEDRQKYVERTEVKERSNMMMTYSMVPDRLVFTVLYTIVNGITSIPIFALALLLILFQFWFLTIAVAAPFYMVIAAFPGGGGVFRRYTEELALPLLLKIAVSVVALVVFTMSAIVYEVSNSDSIGYFATAFVEFIVLLLIFILRKRFMRILMEGNRLVRSVAHEVSNFDHHVSNAAREMKRKAVKAAAQAAGGAVAGPEGAAVAGAAADASMGDNKRSEPLENVSMHDDPEAPKDEKIYADAELVKPGSEVVPYAKRADREPDIIDMPLTRLSEASASYPNSQAAAEVGAASEQPSVGKALPMLTAATSSKRPSRYRLSRGELGRARITARRGQNHAIRSAANAPLMPYDFASPDTTAGELAHREQDRAALPHSRLSMDKLVPSKGEATSSPPQTTARTFASSDTIAVVDTVPRKQSRATLPHSRLSSTMDKPAGGKAARSAPQTTAPHGTFASPDTIPVDTVHREQSRTALPHSALSSDKLVRQVPSVVSGDVPQTNVPHGRTAASAVVSLGSQRPGTEQRSKAKHDSDSFRMARGSTILESLGQSLFSQEAAPTISKEALMPRAGVTEQPAQNVSLEEEKGEREH</sequence>
<reference evidence="4" key="1">
    <citation type="submission" date="2023-07" db="EMBL/GenBank/DDBJ databases">
        <authorList>
            <person name="Aktuganov G."/>
            <person name="Boyko T."/>
            <person name="Delegan Y."/>
            <person name="Galimzianova N."/>
            <person name="Gilvanova E."/>
            <person name="Korobov V."/>
            <person name="Kuzmina L."/>
            <person name="Melentiev A."/>
            <person name="Milman P."/>
            <person name="Ryabova A."/>
            <person name="Stupak E."/>
            <person name="Yasakov T."/>
            <person name="Zharikova N."/>
            <person name="Zhurenko E."/>
        </authorList>
    </citation>
    <scope>NUCLEOTIDE SEQUENCE</scope>
    <source>
        <strain evidence="4">IB-739</strain>
        <plasmid evidence="4">pLPM_part_1</plasmid>
    </source>
</reference>
<feature type="region of interest" description="Disordered" evidence="1">
    <location>
        <begin position="690"/>
        <end position="741"/>
    </location>
</feature>
<keyword evidence="2" id="KW-0472">Membrane</keyword>
<dbReference type="RefSeq" id="WP_302881377.1">
    <property type="nucleotide sequence ID" value="NZ_JAUMKJ010000080.1"/>
</dbReference>
<feature type="transmembrane region" description="Helical" evidence="2">
    <location>
        <begin position="407"/>
        <end position="426"/>
    </location>
</feature>
<name>A0ABT8VLH3_9BACL</name>
<feature type="compositionally biased region" description="Polar residues" evidence="1">
    <location>
        <begin position="670"/>
        <end position="685"/>
    </location>
</feature>
<organism evidence="4 5">
    <name type="scientific">Paenibacillus ehimensis</name>
    <dbReference type="NCBI Taxonomy" id="79264"/>
    <lineage>
        <taxon>Bacteria</taxon>
        <taxon>Bacillati</taxon>
        <taxon>Bacillota</taxon>
        <taxon>Bacilli</taxon>
        <taxon>Bacillales</taxon>
        <taxon>Paenibacillaceae</taxon>
        <taxon>Paenibacillus</taxon>
    </lineage>
</organism>
<feature type="transmembrane region" description="Helical" evidence="2">
    <location>
        <begin position="378"/>
        <end position="401"/>
    </location>
</feature>
<comment type="caution">
    <text evidence="4">The sequence shown here is derived from an EMBL/GenBank/DDBJ whole genome shotgun (WGS) entry which is preliminary data.</text>
</comment>
<evidence type="ECO:0000256" key="1">
    <source>
        <dbReference type="SAM" id="MobiDB-lite"/>
    </source>
</evidence>
<dbReference type="EMBL" id="JAUMKJ010000080">
    <property type="protein sequence ID" value="MDO3681816.1"/>
    <property type="molecule type" value="Genomic_DNA"/>
</dbReference>
<evidence type="ECO:0000313" key="5">
    <source>
        <dbReference type="Proteomes" id="UP001168883"/>
    </source>
</evidence>
<feature type="transmembrane region" description="Helical" evidence="2">
    <location>
        <begin position="157"/>
        <end position="178"/>
    </location>
</feature>
<dbReference type="InterPro" id="IPR058112">
    <property type="entry name" value="CD3337_EF1877-like"/>
</dbReference>
<feature type="region of interest" description="Disordered" evidence="1">
    <location>
        <begin position="490"/>
        <end position="515"/>
    </location>
</feature>